<evidence type="ECO:0000256" key="2">
    <source>
        <dbReference type="SAM" id="SignalP"/>
    </source>
</evidence>
<protein>
    <submittedName>
        <fullName evidence="3">Uncharacterized protein</fullName>
    </submittedName>
</protein>
<proteinExistence type="predicted"/>
<accession>A0AAV2HRK3</accession>
<organism evidence="3 4">
    <name type="scientific">Lymnaea stagnalis</name>
    <name type="common">Great pond snail</name>
    <name type="synonym">Helix stagnalis</name>
    <dbReference type="NCBI Taxonomy" id="6523"/>
    <lineage>
        <taxon>Eukaryota</taxon>
        <taxon>Metazoa</taxon>
        <taxon>Spiralia</taxon>
        <taxon>Lophotrochozoa</taxon>
        <taxon>Mollusca</taxon>
        <taxon>Gastropoda</taxon>
        <taxon>Heterobranchia</taxon>
        <taxon>Euthyneura</taxon>
        <taxon>Panpulmonata</taxon>
        <taxon>Hygrophila</taxon>
        <taxon>Lymnaeoidea</taxon>
        <taxon>Lymnaeidae</taxon>
        <taxon>Lymnaea</taxon>
    </lineage>
</organism>
<sequence length="198" mass="22017">MVDGRRATMTSYLWSTLTFTLVTIALCQARPGRPDDESELMKVLETDHTHADPSYRLDQPQDYSLPDLELPSDVPSASSSALVSSAWLPTSLHQTRADAEEPDFGAGAGHRASRLRAVFYEDLLRRLRAEASELRGQGQADEFRTAGDVERRFRPSGFQASRGKRFSPALESLLLARYNLDAEKGKRQPHSGFHGTRG</sequence>
<evidence type="ECO:0000313" key="4">
    <source>
        <dbReference type="Proteomes" id="UP001497497"/>
    </source>
</evidence>
<name>A0AAV2HRK3_LYMST</name>
<keyword evidence="4" id="KW-1185">Reference proteome</keyword>
<dbReference type="AlphaFoldDB" id="A0AAV2HRK3"/>
<comment type="caution">
    <text evidence="3">The sequence shown here is derived from an EMBL/GenBank/DDBJ whole genome shotgun (WGS) entry which is preliminary data.</text>
</comment>
<keyword evidence="2" id="KW-0732">Signal</keyword>
<feature type="signal peptide" evidence="2">
    <location>
        <begin position="1"/>
        <end position="29"/>
    </location>
</feature>
<dbReference type="Proteomes" id="UP001497497">
    <property type="component" value="Unassembled WGS sequence"/>
</dbReference>
<dbReference type="EMBL" id="CAXITT010000238">
    <property type="protein sequence ID" value="CAL1536751.1"/>
    <property type="molecule type" value="Genomic_DNA"/>
</dbReference>
<gene>
    <name evidence="3" type="ORF">GSLYS_00010664001</name>
</gene>
<feature type="chain" id="PRO_5043898215" evidence="2">
    <location>
        <begin position="30"/>
        <end position="198"/>
    </location>
</feature>
<feature type="region of interest" description="Disordered" evidence="1">
    <location>
        <begin position="51"/>
        <end position="71"/>
    </location>
</feature>
<evidence type="ECO:0000313" key="3">
    <source>
        <dbReference type="EMBL" id="CAL1536751.1"/>
    </source>
</evidence>
<reference evidence="3 4" key="1">
    <citation type="submission" date="2024-04" db="EMBL/GenBank/DDBJ databases">
        <authorList>
            <consortium name="Genoscope - CEA"/>
            <person name="William W."/>
        </authorList>
    </citation>
    <scope>NUCLEOTIDE SEQUENCE [LARGE SCALE GENOMIC DNA]</scope>
</reference>
<evidence type="ECO:0000256" key="1">
    <source>
        <dbReference type="SAM" id="MobiDB-lite"/>
    </source>
</evidence>